<name>A0A445N0M9_9BACT</name>
<gene>
    <name evidence="1" type="ORF">PITCH_A450010</name>
</gene>
<dbReference type="EMBL" id="OJIN01000187">
    <property type="protein sequence ID" value="SPD75162.1"/>
    <property type="molecule type" value="Genomic_DNA"/>
</dbReference>
<reference evidence="1" key="1">
    <citation type="submission" date="2018-01" db="EMBL/GenBank/DDBJ databases">
        <authorList>
            <person name="Regsiter A."/>
            <person name="William W."/>
        </authorList>
    </citation>
    <scope>NUCLEOTIDE SEQUENCE</scope>
    <source>
        <strain evidence="1">TRIP AH-1</strain>
    </source>
</reference>
<protein>
    <submittedName>
        <fullName evidence="1">Uncharacterized protein</fullName>
    </submittedName>
</protein>
<sequence length="52" mass="6025">MRRILFQFSSPESILKEWTIADLIDNVSTCVRHGRPSVPHLLNKPDDVECYP</sequence>
<accession>A0A445N0M9</accession>
<evidence type="ECO:0000313" key="1">
    <source>
        <dbReference type="EMBL" id="SPD75162.1"/>
    </source>
</evidence>
<organism evidence="1">
    <name type="scientific">uncultured Desulfobacterium sp</name>
    <dbReference type="NCBI Taxonomy" id="201089"/>
    <lineage>
        <taxon>Bacteria</taxon>
        <taxon>Pseudomonadati</taxon>
        <taxon>Thermodesulfobacteriota</taxon>
        <taxon>Desulfobacteria</taxon>
        <taxon>Desulfobacterales</taxon>
        <taxon>Desulfobacteriaceae</taxon>
        <taxon>Desulfobacterium</taxon>
        <taxon>environmental samples</taxon>
    </lineage>
</organism>
<dbReference type="AlphaFoldDB" id="A0A445N0M9"/>
<proteinExistence type="predicted"/>